<dbReference type="PANTHER" id="PTHR42893:SF9">
    <property type="entry name" value="PROTEIN DETOXIFICATION 46, CHLOROPLASTIC"/>
    <property type="match status" value="1"/>
</dbReference>
<evidence type="ECO:0000256" key="1">
    <source>
        <dbReference type="ARBA" id="ARBA00004141"/>
    </source>
</evidence>
<feature type="transmembrane region" description="Helical" evidence="6">
    <location>
        <begin position="669"/>
        <end position="692"/>
    </location>
</feature>
<accession>A0A7S1ZXB4</accession>
<feature type="transmembrane region" description="Helical" evidence="6">
    <location>
        <begin position="635"/>
        <end position="657"/>
    </location>
</feature>
<keyword evidence="3 6" id="KW-0812">Transmembrane</keyword>
<dbReference type="GO" id="GO:0015297">
    <property type="term" value="F:antiporter activity"/>
    <property type="evidence" value="ECO:0007669"/>
    <property type="project" value="InterPro"/>
</dbReference>
<feature type="signal peptide" evidence="7">
    <location>
        <begin position="1"/>
        <end position="28"/>
    </location>
</feature>
<gene>
    <name evidence="8" type="ORF">OSIN01602_LOCUS16049</name>
</gene>
<feature type="transmembrane region" description="Helical" evidence="6">
    <location>
        <begin position="436"/>
        <end position="456"/>
    </location>
</feature>
<protein>
    <recommendedName>
        <fullName evidence="9">Protein DETOXIFICATION</fullName>
    </recommendedName>
</protein>
<evidence type="ECO:0000313" key="8">
    <source>
        <dbReference type="EMBL" id="CAD9351558.1"/>
    </source>
</evidence>
<keyword evidence="4 6" id="KW-1133">Transmembrane helix</keyword>
<keyword evidence="5 6" id="KW-0472">Membrane</keyword>
<evidence type="ECO:0000256" key="7">
    <source>
        <dbReference type="SAM" id="SignalP"/>
    </source>
</evidence>
<organism evidence="8">
    <name type="scientific">Trieres chinensis</name>
    <name type="common">Marine centric diatom</name>
    <name type="synonym">Odontella sinensis</name>
    <dbReference type="NCBI Taxonomy" id="1514140"/>
    <lineage>
        <taxon>Eukaryota</taxon>
        <taxon>Sar</taxon>
        <taxon>Stramenopiles</taxon>
        <taxon>Ochrophyta</taxon>
        <taxon>Bacillariophyta</taxon>
        <taxon>Mediophyceae</taxon>
        <taxon>Biddulphiophycidae</taxon>
        <taxon>Eupodiscales</taxon>
        <taxon>Parodontellaceae</taxon>
        <taxon>Trieres</taxon>
    </lineage>
</organism>
<feature type="transmembrane region" description="Helical" evidence="6">
    <location>
        <begin position="405"/>
        <end position="424"/>
    </location>
</feature>
<dbReference type="InterPro" id="IPR002528">
    <property type="entry name" value="MATE_fam"/>
</dbReference>
<sequence>MAPESRGGATMASLLLCAAAHAPHMTRAFAPIRSAPRPVAGFVGRGSLRMSTKESSGVKDAVLNDVDGIGVALEQQTEPFAASVVATVIDETASDATAGLEPVAALGAAASYLSSLGEAAAAATTPTAPRTDDDIAQQILNTALMGKGLAAGPILVDGDGANDAPATGSKDGGDDEVIDAAAVVTAVIDSSLQDPASGDPVPISEMLLPESVKEDLVANLNKDSDADAPAVPETAPEPPGLRSILRFAIPAIGVWLCSPILSLIDTSSVGLLSGTAQQAALNPAVAVTDYGCLLVAFMYTATTNLIATAQEKEKSRPPSDKPLTTKTLIASLQLSGLVGTALGSALILFARPLLRSLIGNDSLDPEVFGAAMKYVRIRSLGMPAAVVIGSAQSASLGMQDIKSPLYVLLAAAIVNFLGDVLFVGQSHPLFGGAAGAAWATVFSQYAALGMFLKWFVSKKGQNENKAKKINLTDAIMELTGECEEGKGRRKSFKRALRGRFQKAPQVDNGAEGSRKKPVAFTTRGFLQGKFRKRDLFKLPEVNTAKKFWPFVIPVTTTAVGRVSSYVAMSHVVSSALGTVSMAANQVILSLFYCLTPVADSLNLTAQSFVPGIFAKRRLAGGAESLKKTGRNFIKAGGLFGVAMLAACASIPLFSGFFTSDPVVISQVNAAVPFLAASFAVHGVICAIEGLLLGQKDLGFLGRAYGAYFVGVPYFMLRVKNAALSGARDVGLDSVWKVFMGYQIVRSSLWLVRARYLQKKTEREIAAAAAAAQSQ</sequence>
<dbReference type="GO" id="GO:0016020">
    <property type="term" value="C:membrane"/>
    <property type="evidence" value="ECO:0007669"/>
    <property type="project" value="UniProtKB-SubCell"/>
</dbReference>
<dbReference type="GO" id="GO:0042910">
    <property type="term" value="F:xenobiotic transmembrane transporter activity"/>
    <property type="evidence" value="ECO:0007669"/>
    <property type="project" value="InterPro"/>
</dbReference>
<evidence type="ECO:0008006" key="9">
    <source>
        <dbReference type="Google" id="ProtNLM"/>
    </source>
</evidence>
<keyword evidence="7" id="KW-0732">Signal</keyword>
<evidence type="ECO:0000256" key="5">
    <source>
        <dbReference type="ARBA" id="ARBA00023136"/>
    </source>
</evidence>
<dbReference type="EMBL" id="HBGO01027858">
    <property type="protein sequence ID" value="CAD9351558.1"/>
    <property type="molecule type" value="Transcribed_RNA"/>
</dbReference>
<proteinExistence type="inferred from homology"/>
<name>A0A7S1ZXB4_TRICV</name>
<evidence type="ECO:0000256" key="4">
    <source>
        <dbReference type="ARBA" id="ARBA00022989"/>
    </source>
</evidence>
<evidence type="ECO:0000256" key="2">
    <source>
        <dbReference type="ARBA" id="ARBA00010199"/>
    </source>
</evidence>
<reference evidence="8" key="1">
    <citation type="submission" date="2021-01" db="EMBL/GenBank/DDBJ databases">
        <authorList>
            <person name="Corre E."/>
            <person name="Pelletier E."/>
            <person name="Niang G."/>
            <person name="Scheremetjew M."/>
            <person name="Finn R."/>
            <person name="Kale V."/>
            <person name="Holt S."/>
            <person name="Cochrane G."/>
            <person name="Meng A."/>
            <person name="Brown T."/>
            <person name="Cohen L."/>
        </authorList>
    </citation>
    <scope>NUCLEOTIDE SEQUENCE</scope>
    <source>
        <strain evidence="8">Grunow 1884</strain>
    </source>
</reference>
<dbReference type="Pfam" id="PF01554">
    <property type="entry name" value="MatE"/>
    <property type="match status" value="1"/>
</dbReference>
<evidence type="ECO:0000256" key="3">
    <source>
        <dbReference type="ARBA" id="ARBA00022692"/>
    </source>
</evidence>
<dbReference type="InterPro" id="IPR044644">
    <property type="entry name" value="DinF-like"/>
</dbReference>
<evidence type="ECO:0000256" key="6">
    <source>
        <dbReference type="SAM" id="Phobius"/>
    </source>
</evidence>
<dbReference type="AlphaFoldDB" id="A0A7S1ZXB4"/>
<comment type="subcellular location">
    <subcellularLocation>
        <location evidence="1">Membrane</location>
        <topology evidence="1">Multi-pass membrane protein</topology>
    </subcellularLocation>
</comment>
<feature type="transmembrane region" description="Helical" evidence="6">
    <location>
        <begin position="328"/>
        <end position="350"/>
    </location>
</feature>
<dbReference type="PANTHER" id="PTHR42893">
    <property type="entry name" value="PROTEIN DETOXIFICATION 44, CHLOROPLASTIC-RELATED"/>
    <property type="match status" value="1"/>
</dbReference>
<feature type="chain" id="PRO_5031211791" description="Protein DETOXIFICATION" evidence="7">
    <location>
        <begin position="29"/>
        <end position="774"/>
    </location>
</feature>
<comment type="similarity">
    <text evidence="2">Belongs to the multi antimicrobial extrusion (MATE) (TC 2.A.66.1) family.</text>
</comment>